<dbReference type="AlphaFoldDB" id="A0A017SYX7"/>
<keyword evidence="1" id="KW-0597">Phosphoprotein</keyword>
<dbReference type="InterPro" id="IPR051932">
    <property type="entry name" value="Bact_StressResp_Reg"/>
</dbReference>
<dbReference type="InterPro" id="IPR002645">
    <property type="entry name" value="STAS_dom"/>
</dbReference>
<dbReference type="EMBL" id="ASRX01000068">
    <property type="protein sequence ID" value="EYF01972.1"/>
    <property type="molecule type" value="Genomic_DNA"/>
</dbReference>
<dbReference type="Gene3D" id="3.30.750.24">
    <property type="entry name" value="STAS domain"/>
    <property type="match status" value="1"/>
</dbReference>
<dbReference type="SUPFAM" id="SSF52091">
    <property type="entry name" value="SpoIIaa-like"/>
    <property type="match status" value="1"/>
</dbReference>
<sequence>MMPLVGVVDSVRAQQVMNTLLEGLATSRATVAILDITGVKVVDSQVADSLLRAAQGARLLGVEVVLTGIRPEVAQTLVTLGVDLRGLVTRGSLQSGITHALQKLRGKPGRAAL</sequence>
<dbReference type="PROSITE" id="PS50801">
    <property type="entry name" value="STAS"/>
    <property type="match status" value="1"/>
</dbReference>
<dbReference type="STRING" id="1192034.CAP_7590"/>
<dbReference type="Proteomes" id="UP000019678">
    <property type="component" value="Unassembled WGS sequence"/>
</dbReference>
<protein>
    <submittedName>
        <fullName evidence="3">RsbR, positive regulator of sigma-B</fullName>
    </submittedName>
</protein>
<evidence type="ECO:0000256" key="1">
    <source>
        <dbReference type="ARBA" id="ARBA00022553"/>
    </source>
</evidence>
<proteinExistence type="predicted"/>
<dbReference type="PANTHER" id="PTHR33745">
    <property type="entry name" value="RSBT ANTAGONIST PROTEIN RSBS-RELATED"/>
    <property type="match status" value="1"/>
</dbReference>
<feature type="domain" description="STAS" evidence="2">
    <location>
        <begin position="1"/>
        <end position="104"/>
    </location>
</feature>
<dbReference type="PANTHER" id="PTHR33745:SF3">
    <property type="entry name" value="RSBT CO-ANTAGONIST PROTEIN RSBRC"/>
    <property type="match status" value="1"/>
</dbReference>
<name>A0A017SYX7_9BACT</name>
<organism evidence="3 4">
    <name type="scientific">Chondromyces apiculatus DSM 436</name>
    <dbReference type="NCBI Taxonomy" id="1192034"/>
    <lineage>
        <taxon>Bacteria</taxon>
        <taxon>Pseudomonadati</taxon>
        <taxon>Myxococcota</taxon>
        <taxon>Polyangia</taxon>
        <taxon>Polyangiales</taxon>
        <taxon>Polyangiaceae</taxon>
        <taxon>Chondromyces</taxon>
    </lineage>
</organism>
<dbReference type="eggNOG" id="COG1366">
    <property type="taxonomic scope" value="Bacteria"/>
</dbReference>
<dbReference type="Pfam" id="PF01740">
    <property type="entry name" value="STAS"/>
    <property type="match status" value="1"/>
</dbReference>
<dbReference type="InterPro" id="IPR036513">
    <property type="entry name" value="STAS_dom_sf"/>
</dbReference>
<accession>A0A017SYX7</accession>
<comment type="caution">
    <text evidence="3">The sequence shown here is derived from an EMBL/GenBank/DDBJ whole genome shotgun (WGS) entry which is preliminary data.</text>
</comment>
<keyword evidence="4" id="KW-1185">Reference proteome</keyword>
<evidence type="ECO:0000313" key="3">
    <source>
        <dbReference type="EMBL" id="EYF01972.1"/>
    </source>
</evidence>
<evidence type="ECO:0000259" key="2">
    <source>
        <dbReference type="PROSITE" id="PS50801"/>
    </source>
</evidence>
<evidence type="ECO:0000313" key="4">
    <source>
        <dbReference type="Proteomes" id="UP000019678"/>
    </source>
</evidence>
<dbReference type="CDD" id="cd07041">
    <property type="entry name" value="STAS_RsbR_RsbS_like"/>
    <property type="match status" value="1"/>
</dbReference>
<gene>
    <name evidence="3" type="ORF">CAP_7590</name>
</gene>
<reference evidence="3 4" key="1">
    <citation type="submission" date="2013-05" db="EMBL/GenBank/DDBJ databases">
        <title>Genome assembly of Chondromyces apiculatus DSM 436.</title>
        <authorList>
            <person name="Sharma G."/>
            <person name="Khatri I."/>
            <person name="Kaur C."/>
            <person name="Mayilraj S."/>
            <person name="Subramanian S."/>
        </authorList>
    </citation>
    <scope>NUCLEOTIDE SEQUENCE [LARGE SCALE GENOMIC DNA]</scope>
    <source>
        <strain evidence="3 4">DSM 436</strain>
    </source>
</reference>